<feature type="domain" description="ACT" evidence="3">
    <location>
        <begin position="859"/>
        <end position="935"/>
    </location>
</feature>
<dbReference type="PROSITE" id="PS51671">
    <property type="entry name" value="ACT"/>
    <property type="match status" value="6"/>
</dbReference>
<protein>
    <recommendedName>
        <fullName evidence="2">ACT domain-containing protein ACR</fullName>
    </recommendedName>
    <alternativeName>
        <fullName evidence="2">Protein ACT DOMAIN REPEATS</fullName>
    </alternativeName>
</protein>
<feature type="domain" description="ACT" evidence="3">
    <location>
        <begin position="560"/>
        <end position="637"/>
    </location>
</feature>
<keyword evidence="5" id="KW-1185">Reference proteome</keyword>
<sequence>MGMKDKVSDATVAHLKRLAMTLPFLLPQPAPTLCPSQGPPTATGPLGTRKHSNIKWHSLSEGSSPLQLLVTSTRTVVAMMDSGSLADIDDEYEKLVIQLNPPRVTVDNTSSRKATLVQVASANRHGSLLDVVQVLTDLNLSISRAYISSDGEWFMDVFHVVDQCGNKIYDNEVIDRIQQSLSTRALSSRPLRRSVGIEASSEHTSIELIGRDRPGLLSEIFAVLVDLKCNVVAAEVWTHNSRMASVVYITDEVNGGPIDDSDRLAKVKRLLRYILKGDRDKSAKTATSMGVTHTQRRLHQMLYADRDYDKDDTDGEDAASDRSKPVVTVENCTEKGYSMVNLRCKDRPKLLFDTVCTLTDMQYVVFHATVIAEGPEAYQEYYIRHVDGSPISSEGERQRLILCLEAAIRRGNTEGVKLELCCEDRVGLLSDVTRIFRENGLSVSRAEVTTRGSQAVNVFYVTDSSGNPVCSQMIEAVRNEIGQTILQVKDEANPNSSTENTGKFSFGSLFRSRSEKILHNLGMGSCPVVEVDDDEYAKLIRRMNPPRVVIDNDACDNATVIRVDSIKKHGILLEVIQVLTDLNLIITKAYISSDGSWFMDVFNVTDRNGNKVRDKEIICCIQNSLGSDACSFPGIGNSVGIVPSKEHTFIEMTGTDRPGLLSEICAVLANRNCSVAKAELWTHNTRVAAVVHVTEESTGGAVEDPERLSAIKELLCNVLRGDNDSRMGRMTVSKDRTHTERRLHQMMFGDRDYESTVVGAGDDKPRPQVAVMDCAEKDYSVVILRSRDRPKLLFDTVCTLTDMQYVVFHGTVDTRDDEAYQEYFIRHVDGYPINSEAERQRVIKCLEAAIERRTTEGLEMVLRTEDRHGLLSDVTRVFRENGLTIRRAEISTQEGKASDTFYLSEMSGKPVEAKTIDSICRQLGEMVVRVKQSPLLAPKPPEVAGATSFLFGNLLKASLQSFRSVRSYS</sequence>
<evidence type="ECO:0000259" key="3">
    <source>
        <dbReference type="PROSITE" id="PS51671"/>
    </source>
</evidence>
<reference evidence="4" key="1">
    <citation type="submission" date="2022-05" db="EMBL/GenBank/DDBJ databases">
        <title>The Musa troglodytarum L. genome provides insights into the mechanism of non-climacteric behaviour and enrichment of carotenoids.</title>
        <authorList>
            <person name="Wang J."/>
        </authorList>
    </citation>
    <scope>NUCLEOTIDE SEQUENCE</scope>
    <source>
        <tissue evidence="4">Leaf</tissue>
    </source>
</reference>
<feature type="domain" description="ACT" evidence="3">
    <location>
        <begin position="417"/>
        <end position="493"/>
    </location>
</feature>
<proteinExistence type="predicted"/>
<accession>A0A9E7I7C5</accession>
<dbReference type="PANTHER" id="PTHR31096:SF15">
    <property type="entry name" value="ACT DOMAIN-CONTAINING PROTEIN ACR"/>
    <property type="match status" value="1"/>
</dbReference>
<dbReference type="Proteomes" id="UP001055439">
    <property type="component" value="Chromosome 9"/>
</dbReference>
<name>A0A9E7I7C5_9LILI</name>
<dbReference type="Gene3D" id="3.30.70.260">
    <property type="match status" value="4"/>
</dbReference>
<keyword evidence="1 2" id="KW-0677">Repeat</keyword>
<organism evidence="4 5">
    <name type="scientific">Musa troglodytarum</name>
    <name type="common">fe'i banana</name>
    <dbReference type="NCBI Taxonomy" id="320322"/>
    <lineage>
        <taxon>Eukaryota</taxon>
        <taxon>Viridiplantae</taxon>
        <taxon>Streptophyta</taxon>
        <taxon>Embryophyta</taxon>
        <taxon>Tracheophyta</taxon>
        <taxon>Spermatophyta</taxon>
        <taxon>Magnoliopsida</taxon>
        <taxon>Liliopsida</taxon>
        <taxon>Zingiberales</taxon>
        <taxon>Musaceae</taxon>
        <taxon>Musa</taxon>
    </lineage>
</organism>
<evidence type="ECO:0000256" key="1">
    <source>
        <dbReference type="ARBA" id="ARBA00022737"/>
    </source>
</evidence>
<dbReference type="InterPro" id="IPR040217">
    <property type="entry name" value="ACR1-12"/>
</dbReference>
<gene>
    <name evidence="4" type="ORF">MUK42_14933</name>
</gene>
<dbReference type="CDD" id="cd04897">
    <property type="entry name" value="ACT_ACR_3"/>
    <property type="match status" value="2"/>
</dbReference>
<evidence type="ECO:0000256" key="2">
    <source>
        <dbReference type="RuleBase" id="RU369043"/>
    </source>
</evidence>
<dbReference type="InterPro" id="IPR002912">
    <property type="entry name" value="ACT_dom"/>
</dbReference>
<evidence type="ECO:0000313" key="4">
    <source>
        <dbReference type="EMBL" id="URE46861.1"/>
    </source>
</evidence>
<dbReference type="GO" id="GO:0016597">
    <property type="term" value="F:amino acid binding"/>
    <property type="evidence" value="ECO:0007669"/>
    <property type="project" value="UniProtKB-UniRule"/>
</dbReference>
<comment type="function">
    <text evidence="2">Binds amino acids.</text>
</comment>
<dbReference type="PANTHER" id="PTHR31096">
    <property type="entry name" value="ACT DOMAIN-CONTAINING PROTEIN ACR4-RELATED"/>
    <property type="match status" value="1"/>
</dbReference>
<evidence type="ECO:0000313" key="5">
    <source>
        <dbReference type="Proteomes" id="UP001055439"/>
    </source>
</evidence>
<feature type="domain" description="ACT" evidence="3">
    <location>
        <begin position="116"/>
        <end position="193"/>
    </location>
</feature>
<dbReference type="OrthoDB" id="2019938at2759"/>
<dbReference type="InterPro" id="IPR045865">
    <property type="entry name" value="ACT-like_dom_sf"/>
</dbReference>
<feature type="domain" description="ACT" evidence="3">
    <location>
        <begin position="649"/>
        <end position="729"/>
    </location>
</feature>
<dbReference type="AlphaFoldDB" id="A0A9E7I7C5"/>
<dbReference type="Pfam" id="PF24931">
    <property type="entry name" value="ACT_ACR9_3rd"/>
    <property type="match status" value="1"/>
</dbReference>
<dbReference type="Pfam" id="PF01842">
    <property type="entry name" value="ACT"/>
    <property type="match status" value="4"/>
</dbReference>
<dbReference type="SUPFAM" id="SSF55021">
    <property type="entry name" value="ACT-like"/>
    <property type="match status" value="6"/>
</dbReference>
<dbReference type="EMBL" id="CP097511">
    <property type="protein sequence ID" value="URE46861.1"/>
    <property type="molecule type" value="Genomic_DNA"/>
</dbReference>
<feature type="domain" description="ACT" evidence="3">
    <location>
        <begin position="205"/>
        <end position="282"/>
    </location>
</feature>